<evidence type="ECO:0000313" key="4">
    <source>
        <dbReference type="Proteomes" id="UP000184123"/>
    </source>
</evidence>
<dbReference type="RefSeq" id="WP_073433002.1">
    <property type="nucleotide sequence ID" value="NZ_JBLWYS010000022.1"/>
</dbReference>
<accession>A0A1M6Z964</accession>
<gene>
    <name evidence="2" type="ORF">HCU01_24110</name>
    <name evidence="3" type="ORF">SAMN05660971_00011</name>
</gene>
<keyword evidence="1" id="KW-0472">Membrane</keyword>
<reference evidence="3 4" key="1">
    <citation type="submission" date="2016-11" db="EMBL/GenBank/DDBJ databases">
        <authorList>
            <person name="Jaros S."/>
            <person name="Januszkiewicz K."/>
            <person name="Wedrychowicz H."/>
        </authorList>
    </citation>
    <scope>NUCLEOTIDE SEQUENCE [LARGE SCALE GENOMIC DNA]</scope>
    <source>
        <strain evidence="3 4">DSM 4740</strain>
    </source>
</reference>
<feature type="transmembrane region" description="Helical" evidence="1">
    <location>
        <begin position="68"/>
        <end position="88"/>
    </location>
</feature>
<dbReference type="OrthoDB" id="6183864at2"/>
<organism evidence="3 4">
    <name type="scientific">Halomonas cupida</name>
    <dbReference type="NCBI Taxonomy" id="44933"/>
    <lineage>
        <taxon>Bacteria</taxon>
        <taxon>Pseudomonadati</taxon>
        <taxon>Pseudomonadota</taxon>
        <taxon>Gammaproteobacteria</taxon>
        <taxon>Oceanospirillales</taxon>
        <taxon>Halomonadaceae</taxon>
        <taxon>Halomonas</taxon>
    </lineage>
</organism>
<name>A0A1M6Z964_9GAMM</name>
<evidence type="ECO:0000313" key="2">
    <source>
        <dbReference type="EMBL" id="GEN24462.1"/>
    </source>
</evidence>
<keyword evidence="1" id="KW-1133">Transmembrane helix</keyword>
<evidence type="ECO:0000313" key="3">
    <source>
        <dbReference type="EMBL" id="SHL26915.1"/>
    </source>
</evidence>
<dbReference type="Proteomes" id="UP000184123">
    <property type="component" value="Unassembled WGS sequence"/>
</dbReference>
<proteinExistence type="predicted"/>
<keyword evidence="5" id="KW-1185">Reference proteome</keyword>
<dbReference type="Proteomes" id="UP000321726">
    <property type="component" value="Unassembled WGS sequence"/>
</dbReference>
<reference evidence="2 5" key="2">
    <citation type="submission" date="2019-07" db="EMBL/GenBank/DDBJ databases">
        <title>Whole genome shotgun sequence of Halomonas cupida NBRC 102219.</title>
        <authorList>
            <person name="Hosoyama A."/>
            <person name="Uohara A."/>
            <person name="Ohji S."/>
            <person name="Ichikawa N."/>
        </authorList>
    </citation>
    <scope>NUCLEOTIDE SEQUENCE [LARGE SCALE GENOMIC DNA]</scope>
    <source>
        <strain evidence="2 5">NBRC 102219</strain>
    </source>
</reference>
<evidence type="ECO:0000256" key="1">
    <source>
        <dbReference type="SAM" id="Phobius"/>
    </source>
</evidence>
<dbReference type="EMBL" id="BJXU01000093">
    <property type="protein sequence ID" value="GEN24462.1"/>
    <property type="molecule type" value="Genomic_DNA"/>
</dbReference>
<dbReference type="EMBL" id="FRCA01000001">
    <property type="protein sequence ID" value="SHL26915.1"/>
    <property type="molecule type" value="Genomic_DNA"/>
</dbReference>
<evidence type="ECO:0000313" key="5">
    <source>
        <dbReference type="Proteomes" id="UP000321726"/>
    </source>
</evidence>
<keyword evidence="1" id="KW-0812">Transmembrane</keyword>
<dbReference type="AlphaFoldDB" id="A0A1M6Z964"/>
<protein>
    <submittedName>
        <fullName evidence="3">Uncharacterized protein</fullName>
    </submittedName>
</protein>
<sequence>MLLSVIWLIAFAVILALLIKSWDSSVNAVLDRLLPTVLRSDDDRWVWCPAIAVLVATTIVSPIDMLMTLLIIGLLVLIGVKLGCWLMSKVKFH</sequence>